<dbReference type="GeneID" id="96596994"/>
<comment type="caution">
    <text evidence="3">The sequence shown here is derived from an EMBL/GenBank/DDBJ whole genome shotgun (WGS) entry which is preliminary data.</text>
</comment>
<organism evidence="3 4">
    <name type="scientific">Lysinibacillus xylanilyticus</name>
    <dbReference type="NCBI Taxonomy" id="582475"/>
    <lineage>
        <taxon>Bacteria</taxon>
        <taxon>Bacillati</taxon>
        <taxon>Bacillota</taxon>
        <taxon>Bacilli</taxon>
        <taxon>Bacillales</taxon>
        <taxon>Bacillaceae</taxon>
        <taxon>Lysinibacillus</taxon>
    </lineage>
</organism>
<keyword evidence="1" id="KW-0472">Membrane</keyword>
<keyword evidence="1" id="KW-0812">Transmembrane</keyword>
<dbReference type="Proteomes" id="UP000037326">
    <property type="component" value="Unassembled WGS sequence"/>
</dbReference>
<dbReference type="InterPro" id="IPR050491">
    <property type="entry name" value="AmpC-like"/>
</dbReference>
<feature type="transmembrane region" description="Helical" evidence="1">
    <location>
        <begin position="422"/>
        <end position="441"/>
    </location>
</feature>
<dbReference type="AlphaFoldDB" id="A0A0K9FIJ0"/>
<keyword evidence="1" id="KW-1133">Transmembrane helix</keyword>
<dbReference type="Pfam" id="PF00144">
    <property type="entry name" value="Beta-lactamase"/>
    <property type="match status" value="1"/>
</dbReference>
<dbReference type="RefSeq" id="WP_049663506.1">
    <property type="nucleotide sequence ID" value="NZ_JBIVOC010000020.1"/>
</dbReference>
<dbReference type="Gene3D" id="3.40.710.10">
    <property type="entry name" value="DD-peptidase/beta-lactamase superfamily"/>
    <property type="match status" value="1"/>
</dbReference>
<dbReference type="EMBL" id="LFXJ01000002">
    <property type="protein sequence ID" value="KMY33997.1"/>
    <property type="molecule type" value="Genomic_DNA"/>
</dbReference>
<evidence type="ECO:0000313" key="4">
    <source>
        <dbReference type="Proteomes" id="UP000037326"/>
    </source>
</evidence>
<dbReference type="OrthoDB" id="846150at2"/>
<dbReference type="SUPFAM" id="SSF56601">
    <property type="entry name" value="beta-lactamase/transpeptidase-like"/>
    <property type="match status" value="1"/>
</dbReference>
<feature type="transmembrane region" description="Helical" evidence="1">
    <location>
        <begin position="461"/>
        <end position="482"/>
    </location>
</feature>
<dbReference type="InterPro" id="IPR001466">
    <property type="entry name" value="Beta-lactam-related"/>
</dbReference>
<feature type="domain" description="Beta-lactamase-related" evidence="2">
    <location>
        <begin position="41"/>
        <end position="358"/>
    </location>
</feature>
<evidence type="ECO:0000313" key="3">
    <source>
        <dbReference type="EMBL" id="KMY33997.1"/>
    </source>
</evidence>
<evidence type="ECO:0000256" key="1">
    <source>
        <dbReference type="SAM" id="Phobius"/>
    </source>
</evidence>
<accession>A0A0K9FIJ0</accession>
<evidence type="ECO:0000259" key="2">
    <source>
        <dbReference type="Pfam" id="PF00144"/>
    </source>
</evidence>
<protein>
    <submittedName>
        <fullName evidence="3">Penicillin-binding protein</fullName>
    </submittedName>
</protein>
<dbReference type="InterPro" id="IPR012338">
    <property type="entry name" value="Beta-lactam/transpept-like"/>
</dbReference>
<proteinExistence type="predicted"/>
<reference evidence="4" key="1">
    <citation type="submission" date="2015-07" db="EMBL/GenBank/DDBJ databases">
        <authorList>
            <consortium name="Consortium for Microbial Forensics and Genomics (microFORGE)"/>
            <person name="Knight B.M."/>
            <person name="Roberts D.P."/>
            <person name="Lin D."/>
            <person name="Hari K."/>
            <person name="Fletcher J."/>
            <person name="Melcher U."/>
            <person name="Blagden T."/>
            <person name="Winegar R.A."/>
        </authorList>
    </citation>
    <scope>NUCLEOTIDE SEQUENCE [LARGE SCALE GENOMIC DNA]</scope>
    <source>
        <strain evidence="4">DSM 23493</strain>
    </source>
</reference>
<dbReference type="PATRIC" id="fig|582475.4.peg.3851"/>
<name>A0A0K9FIJ0_9BACI</name>
<feature type="transmembrane region" description="Helical" evidence="1">
    <location>
        <begin position="392"/>
        <end position="410"/>
    </location>
</feature>
<dbReference type="PANTHER" id="PTHR46825:SF9">
    <property type="entry name" value="BETA-LACTAMASE-RELATED DOMAIN-CONTAINING PROTEIN"/>
    <property type="match status" value="1"/>
</dbReference>
<dbReference type="PANTHER" id="PTHR46825">
    <property type="entry name" value="D-ALANYL-D-ALANINE-CARBOXYPEPTIDASE/ENDOPEPTIDASE AMPH"/>
    <property type="match status" value="1"/>
</dbReference>
<gene>
    <name evidence="3" type="ORF">ACZ11_01505</name>
</gene>
<sequence length="492" mass="54967">MKKKPIYKTILVCLLLIPLYLFQPVLQISTEAAEQDVKSTIDKYVENFLEEQRIPGASIAIVHKNDIFYSKSWGVTGESEEKVTAETPFVVGSISKSLTGLAIMRLVDAGIIQLDDPVQKYMPWFTLKDKQAASQITIKHLLTQTSGISTYSGLSISDKESNNLSAIKENVESLSNVKLTAVPGEKHQYSNANFSILGALIEEVTKQPFSEYMEEQVFSPLGMKNAAANSSMAYEKGYLSGYQSWFGHPVKSSVTYDNGGTPYGYITASASDLVQYIKLLSHHEHNNFLSKNALNLYISPFVQTSQYRYYGLGVRISYPESKEEMIWHSGSNPDARSEVFYLPETDWGGVILTNKSHILEEKSLLYLKQGIIDILNGKEPVNAPKYKPTSQVITIAILCLLFVMFIYLLIKVKAKNVNKRGVLGIFGLILLVLAIISIPLLSYSTGTPWDTIRYFAPDIAFLAITLVTLLTLNGLLSIYISLKRRQKDNFSK</sequence>